<evidence type="ECO:0000313" key="7">
    <source>
        <dbReference type="Proteomes" id="UP000181956"/>
    </source>
</evidence>
<keyword evidence="7" id="KW-1185">Reference proteome</keyword>
<organism evidence="6 7">
    <name type="scientific">Microterricola viridarii</name>
    <dbReference type="NCBI Taxonomy" id="412690"/>
    <lineage>
        <taxon>Bacteria</taxon>
        <taxon>Bacillati</taxon>
        <taxon>Actinomycetota</taxon>
        <taxon>Actinomycetes</taxon>
        <taxon>Micrococcales</taxon>
        <taxon>Microbacteriaceae</taxon>
        <taxon>Microterricola</taxon>
    </lineage>
</organism>
<dbReference type="GO" id="GO:0016746">
    <property type="term" value="F:acyltransferase activity"/>
    <property type="evidence" value="ECO:0007669"/>
    <property type="project" value="UniProtKB-KW"/>
</dbReference>
<dbReference type="Pfam" id="PF17836">
    <property type="entry name" value="PglD_N"/>
    <property type="match status" value="1"/>
</dbReference>
<reference evidence="7" key="1">
    <citation type="submission" date="2016-10" db="EMBL/GenBank/DDBJ databases">
        <authorList>
            <person name="Varghese N."/>
            <person name="Submissions S."/>
        </authorList>
    </citation>
    <scope>NUCLEOTIDE SEQUENCE [LARGE SCALE GENOMIC DNA]</scope>
    <source>
        <strain evidence="7">DSM 21772</strain>
    </source>
</reference>
<dbReference type="SUPFAM" id="SSF51161">
    <property type="entry name" value="Trimeric LpxA-like enzymes"/>
    <property type="match status" value="1"/>
</dbReference>
<dbReference type="STRING" id="412690.SAMN04489834_0804"/>
<evidence type="ECO:0000256" key="1">
    <source>
        <dbReference type="ARBA" id="ARBA00022679"/>
    </source>
</evidence>
<dbReference type="RefSeq" id="WP_083362907.1">
    <property type="nucleotide sequence ID" value="NZ_LT629742.1"/>
</dbReference>
<protein>
    <submittedName>
        <fullName evidence="6">Sugar O-acyltransferase, sialic acid O-acetyltransferase NeuD family</fullName>
    </submittedName>
</protein>
<evidence type="ECO:0000313" key="6">
    <source>
        <dbReference type="EMBL" id="SDS07163.1"/>
    </source>
</evidence>
<dbReference type="PANTHER" id="PTHR43300:SF7">
    <property type="entry name" value="UDP-N-ACETYLBACILLOSAMINE N-ACETYLTRANSFERASE"/>
    <property type="match status" value="1"/>
</dbReference>
<keyword evidence="1 6" id="KW-0808">Transferase</keyword>
<dbReference type="Proteomes" id="UP000181956">
    <property type="component" value="Chromosome I"/>
</dbReference>
<feature type="site" description="Increases basicity of active site His" evidence="3">
    <location>
        <position position="136"/>
    </location>
</feature>
<dbReference type="AlphaFoldDB" id="A0A1H1P7M5"/>
<feature type="domain" description="PglD N-terminal" evidence="5">
    <location>
        <begin position="4"/>
        <end position="77"/>
    </location>
</feature>
<dbReference type="InterPro" id="IPR001451">
    <property type="entry name" value="Hexapep"/>
</dbReference>
<dbReference type="Gene3D" id="3.40.50.20">
    <property type="match status" value="1"/>
</dbReference>
<dbReference type="InterPro" id="IPR050179">
    <property type="entry name" value="Trans_hexapeptide_repeat"/>
</dbReference>
<dbReference type="EMBL" id="LT629742">
    <property type="protein sequence ID" value="SDS07163.1"/>
    <property type="molecule type" value="Genomic_DNA"/>
</dbReference>
<keyword evidence="6" id="KW-0012">Acyltransferase</keyword>
<dbReference type="PROSITE" id="PS00101">
    <property type="entry name" value="HEXAPEP_TRANSFERASES"/>
    <property type="match status" value="1"/>
</dbReference>
<evidence type="ECO:0000259" key="5">
    <source>
        <dbReference type="Pfam" id="PF17836"/>
    </source>
</evidence>
<dbReference type="CDD" id="cd03360">
    <property type="entry name" value="LbH_AT_putative"/>
    <property type="match status" value="1"/>
</dbReference>
<evidence type="ECO:0000256" key="4">
    <source>
        <dbReference type="PIRSR" id="PIRSR620019-2"/>
    </source>
</evidence>
<feature type="active site" description="Proton acceptor" evidence="3">
    <location>
        <position position="135"/>
    </location>
</feature>
<evidence type="ECO:0000256" key="3">
    <source>
        <dbReference type="PIRSR" id="PIRSR620019-1"/>
    </source>
</evidence>
<sequence length="212" mass="21434">MIDLVLLAASGLARELAAADLGEARIIGVLDDDADLHGTECAGLPILGGLDRAQELDAQFVLCIGSGRARREVLSRLGRLGIGEERFARAVDGSVRVPPSCRIGAGSIVLAGTVLTTDAAVGSHVVIMPNVTLTHDTIVEDFATLAAGVTLGGAVRVGEAAYLGMNASVRQGVSIGRDAVVGMGAAVLQSVPAGQVWAGVPARPIGHKGGES</sequence>
<dbReference type="InterPro" id="IPR011004">
    <property type="entry name" value="Trimer_LpxA-like_sf"/>
</dbReference>
<gene>
    <name evidence="6" type="ORF">SAMN04489834_0804</name>
</gene>
<dbReference type="PANTHER" id="PTHR43300">
    <property type="entry name" value="ACETYLTRANSFERASE"/>
    <property type="match status" value="1"/>
</dbReference>
<accession>A0A1H1P7M5</accession>
<feature type="binding site" evidence="4">
    <location>
        <position position="65"/>
    </location>
    <ligand>
        <name>substrate</name>
    </ligand>
</feature>
<name>A0A1H1P7M5_9MICO</name>
<keyword evidence="2" id="KW-0677">Repeat</keyword>
<dbReference type="InterPro" id="IPR020019">
    <property type="entry name" value="AcTrfase_PglD-like"/>
</dbReference>
<proteinExistence type="predicted"/>
<dbReference type="NCBIfam" id="TIGR03570">
    <property type="entry name" value="NeuD_NnaD"/>
    <property type="match status" value="1"/>
</dbReference>
<dbReference type="OrthoDB" id="3697257at2"/>
<dbReference type="InterPro" id="IPR018357">
    <property type="entry name" value="Hexapep_transf_CS"/>
</dbReference>
<dbReference type="Pfam" id="PF14602">
    <property type="entry name" value="Hexapep_2"/>
    <property type="match status" value="1"/>
</dbReference>
<dbReference type="InterPro" id="IPR041561">
    <property type="entry name" value="PglD_N"/>
</dbReference>
<dbReference type="Gene3D" id="2.160.10.10">
    <property type="entry name" value="Hexapeptide repeat proteins"/>
    <property type="match status" value="1"/>
</dbReference>
<evidence type="ECO:0000256" key="2">
    <source>
        <dbReference type="ARBA" id="ARBA00022737"/>
    </source>
</evidence>